<dbReference type="Proteomes" id="UP000175973">
    <property type="component" value="Chromosome"/>
</dbReference>
<reference evidence="2" key="1">
    <citation type="submission" date="2016-04" db="EMBL/GenBank/DDBJ databases">
        <authorList>
            <person name="Jeon C.O."/>
            <person name="Cho G.Y."/>
            <person name="Jeong H.I."/>
            <person name="Kim K.H."/>
        </authorList>
    </citation>
    <scope>NUCLEOTIDE SEQUENCE [LARGE SCALE GENOMIC DNA]</scope>
    <source>
        <strain evidence="2">LMG 1590</strain>
    </source>
</reference>
<dbReference type="EMBL" id="CP015164">
    <property type="protein sequence ID" value="AOW46983.1"/>
    <property type="molecule type" value="Genomic_DNA"/>
</dbReference>
<protein>
    <submittedName>
        <fullName evidence="1">Uncharacterized protein</fullName>
    </submittedName>
</protein>
<dbReference type="AlphaFoldDB" id="A0A1D8QXB6"/>
<name>A0A1D8QXB6_9PROT</name>
<sequence>MTYTQSATFPGMRIVPVARDVVVKDPSGKGRHAYPTIGRETRTLMFGKTPVKHTVVFADGQILNFPPAWIVPIADAMPDEPQYGSLAECMECPDTRRH</sequence>
<dbReference type="KEGG" id="aasc:A4S02_09660"/>
<evidence type="ECO:0000313" key="2">
    <source>
        <dbReference type="Proteomes" id="UP000175973"/>
    </source>
</evidence>
<keyword evidence="2" id="KW-1185">Reference proteome</keyword>
<accession>A0A1D8QXB6</accession>
<evidence type="ECO:0000313" key="1">
    <source>
        <dbReference type="EMBL" id="AOW46983.1"/>
    </source>
</evidence>
<proteinExistence type="predicted"/>
<organism evidence="1 2">
    <name type="scientific">Acetobacter ascendens</name>
    <dbReference type="NCBI Taxonomy" id="481146"/>
    <lineage>
        <taxon>Bacteria</taxon>
        <taxon>Pseudomonadati</taxon>
        <taxon>Pseudomonadota</taxon>
        <taxon>Alphaproteobacteria</taxon>
        <taxon>Acetobacterales</taxon>
        <taxon>Acetobacteraceae</taxon>
        <taxon>Acetobacter</taxon>
    </lineage>
</organism>
<dbReference type="RefSeq" id="WP_070323633.1">
    <property type="nucleotide sequence ID" value="NZ_CP015164.1"/>
</dbReference>
<gene>
    <name evidence="1" type="ORF">A4S02_09660</name>
</gene>